<dbReference type="HOGENOM" id="CLU_2707454_0_0_1"/>
<proteinExistence type="predicted"/>
<dbReference type="EMBL" id="CH983938">
    <property type="protein sequence ID" value="EDX16601.1"/>
    <property type="molecule type" value="Genomic_DNA"/>
</dbReference>
<feature type="compositionally biased region" description="Acidic residues" evidence="1">
    <location>
        <begin position="28"/>
        <end position="45"/>
    </location>
</feature>
<evidence type="ECO:0000313" key="3">
    <source>
        <dbReference type="Proteomes" id="UP000000304"/>
    </source>
</evidence>
<evidence type="ECO:0000313" key="2">
    <source>
        <dbReference type="EMBL" id="EDX16601.1"/>
    </source>
</evidence>
<evidence type="ECO:0000256" key="1">
    <source>
        <dbReference type="SAM" id="MobiDB-lite"/>
    </source>
</evidence>
<dbReference type="Proteomes" id="UP000000304">
    <property type="component" value="Unassembled WGS sequence"/>
</dbReference>
<dbReference type="AlphaFoldDB" id="B4NUF4"/>
<name>B4NUF4_DROSI</name>
<reference evidence="2 3" key="1">
    <citation type="journal article" date="2007" name="Nature">
        <title>Evolution of genes and genomes on the Drosophila phylogeny.</title>
        <authorList>
            <consortium name="Drosophila 12 Genomes Consortium"/>
            <person name="Clark A.G."/>
            <person name="Eisen M.B."/>
            <person name="Smith D.R."/>
            <person name="Bergman C.M."/>
            <person name="Oliver B."/>
            <person name="Markow T.A."/>
            <person name="Kaufman T.C."/>
            <person name="Kellis M."/>
            <person name="Gelbart W."/>
            <person name="Iyer V.N."/>
            <person name="Pollard D.A."/>
            <person name="Sackton T.B."/>
            <person name="Larracuente A.M."/>
            <person name="Singh N.D."/>
            <person name="Abad J.P."/>
            <person name="Abt D.N."/>
            <person name="Adryan B."/>
            <person name="Aguade M."/>
            <person name="Akashi H."/>
            <person name="Anderson W.W."/>
            <person name="Aquadro C.F."/>
            <person name="Ardell D.H."/>
            <person name="Arguello R."/>
            <person name="Artieri C.G."/>
            <person name="Barbash D.A."/>
            <person name="Barker D."/>
            <person name="Barsanti P."/>
            <person name="Batterham P."/>
            <person name="Batzoglou S."/>
            <person name="Begun D."/>
            <person name="Bhutkar A."/>
            <person name="Blanco E."/>
            <person name="Bosak S.A."/>
            <person name="Bradley R.K."/>
            <person name="Brand A.D."/>
            <person name="Brent M.R."/>
            <person name="Brooks A.N."/>
            <person name="Brown R.H."/>
            <person name="Butlin R.K."/>
            <person name="Caggese C."/>
            <person name="Calvi B.R."/>
            <person name="Bernardo de Carvalho A."/>
            <person name="Caspi A."/>
            <person name="Castrezana S."/>
            <person name="Celniker S.E."/>
            <person name="Chang J.L."/>
            <person name="Chapple C."/>
            <person name="Chatterji S."/>
            <person name="Chinwalla A."/>
            <person name="Civetta A."/>
            <person name="Clifton S.W."/>
            <person name="Comeron J.M."/>
            <person name="Costello J.C."/>
            <person name="Coyne J.A."/>
            <person name="Daub J."/>
            <person name="David R.G."/>
            <person name="Delcher A.L."/>
            <person name="Delehaunty K."/>
            <person name="Do C.B."/>
            <person name="Ebling H."/>
            <person name="Edwards K."/>
            <person name="Eickbush T."/>
            <person name="Evans J.D."/>
            <person name="Filipski A."/>
            <person name="Findeiss S."/>
            <person name="Freyhult E."/>
            <person name="Fulton L."/>
            <person name="Fulton R."/>
            <person name="Garcia A.C."/>
            <person name="Gardiner A."/>
            <person name="Garfield D.A."/>
            <person name="Garvin B.E."/>
            <person name="Gibson G."/>
            <person name="Gilbert D."/>
            <person name="Gnerre S."/>
            <person name="Godfrey J."/>
            <person name="Good R."/>
            <person name="Gotea V."/>
            <person name="Gravely B."/>
            <person name="Greenberg A.J."/>
            <person name="Griffiths-Jones S."/>
            <person name="Gross S."/>
            <person name="Guigo R."/>
            <person name="Gustafson E.A."/>
            <person name="Haerty W."/>
            <person name="Hahn M.W."/>
            <person name="Halligan D.L."/>
            <person name="Halpern A.L."/>
            <person name="Halter G.M."/>
            <person name="Han M.V."/>
            <person name="Heger A."/>
            <person name="Hillier L."/>
            <person name="Hinrichs A.S."/>
            <person name="Holmes I."/>
            <person name="Hoskins R.A."/>
            <person name="Hubisz M.J."/>
            <person name="Hultmark D."/>
            <person name="Huntley M.A."/>
            <person name="Jaffe D.B."/>
            <person name="Jagadeeshan S."/>
            <person name="Jeck W.R."/>
            <person name="Johnson J."/>
            <person name="Jones C.D."/>
            <person name="Jordan W.C."/>
            <person name="Karpen G.H."/>
            <person name="Kataoka E."/>
            <person name="Keightley P.D."/>
            <person name="Kheradpour P."/>
            <person name="Kirkness E.F."/>
            <person name="Koerich L.B."/>
            <person name="Kristiansen K."/>
            <person name="Kudrna D."/>
            <person name="Kulathinal R.J."/>
            <person name="Kumar S."/>
            <person name="Kwok R."/>
            <person name="Lander E."/>
            <person name="Langley C.H."/>
            <person name="Lapoint R."/>
            <person name="Lazzaro B.P."/>
            <person name="Lee S.J."/>
            <person name="Levesque L."/>
            <person name="Li R."/>
            <person name="Lin C.F."/>
            <person name="Lin M.F."/>
            <person name="Lindblad-Toh K."/>
            <person name="Llopart A."/>
            <person name="Long M."/>
            <person name="Low L."/>
            <person name="Lozovsky E."/>
            <person name="Lu J."/>
            <person name="Luo M."/>
            <person name="Machado C.A."/>
            <person name="Makalowski W."/>
            <person name="Marzo M."/>
            <person name="Matsuda M."/>
            <person name="Matzkin L."/>
            <person name="McAllister B."/>
            <person name="McBride C.S."/>
            <person name="McKernan B."/>
            <person name="McKernan K."/>
            <person name="Mendez-Lago M."/>
            <person name="Minx P."/>
            <person name="Mollenhauer M.U."/>
            <person name="Montooth K."/>
            <person name="Mount S.M."/>
            <person name="Mu X."/>
            <person name="Myers E."/>
            <person name="Negre B."/>
            <person name="Newfeld S."/>
            <person name="Nielsen R."/>
            <person name="Noor M.A."/>
            <person name="O'Grady P."/>
            <person name="Pachter L."/>
            <person name="Papaceit M."/>
            <person name="Parisi M.J."/>
            <person name="Parisi M."/>
            <person name="Parts L."/>
            <person name="Pedersen J.S."/>
            <person name="Pesole G."/>
            <person name="Phillippy A.M."/>
            <person name="Ponting C.P."/>
            <person name="Pop M."/>
            <person name="Porcelli D."/>
            <person name="Powell J.R."/>
            <person name="Prohaska S."/>
            <person name="Pruitt K."/>
            <person name="Puig M."/>
            <person name="Quesneville H."/>
            <person name="Ram K.R."/>
            <person name="Rand D."/>
            <person name="Rasmussen M.D."/>
            <person name="Reed L.K."/>
            <person name="Reenan R."/>
            <person name="Reily A."/>
            <person name="Remington K.A."/>
            <person name="Rieger T.T."/>
            <person name="Ritchie M.G."/>
            <person name="Robin C."/>
            <person name="Rogers Y.H."/>
            <person name="Rohde C."/>
            <person name="Rozas J."/>
            <person name="Rubenfield M.J."/>
            <person name="Ruiz A."/>
            <person name="Russo S."/>
            <person name="Salzberg S.L."/>
            <person name="Sanchez-Gracia A."/>
            <person name="Saranga D.J."/>
            <person name="Sato H."/>
            <person name="Schaeffer S.W."/>
            <person name="Schatz M.C."/>
            <person name="Schlenke T."/>
            <person name="Schwartz R."/>
            <person name="Segarra C."/>
            <person name="Singh R.S."/>
            <person name="Sirot L."/>
            <person name="Sirota M."/>
            <person name="Sisneros N.B."/>
            <person name="Smith C.D."/>
            <person name="Smith T.F."/>
            <person name="Spieth J."/>
            <person name="Stage D.E."/>
            <person name="Stark A."/>
            <person name="Stephan W."/>
            <person name="Strausberg R.L."/>
            <person name="Strempel S."/>
            <person name="Sturgill D."/>
            <person name="Sutton G."/>
            <person name="Sutton G.G."/>
            <person name="Tao W."/>
            <person name="Teichmann S."/>
            <person name="Tobari Y.N."/>
            <person name="Tomimura Y."/>
            <person name="Tsolas J.M."/>
            <person name="Valente V.L."/>
            <person name="Venter E."/>
            <person name="Venter J.C."/>
            <person name="Vicario S."/>
            <person name="Vieira F.G."/>
            <person name="Vilella A.J."/>
            <person name="Villasante A."/>
            <person name="Walenz B."/>
            <person name="Wang J."/>
            <person name="Wasserman M."/>
            <person name="Watts T."/>
            <person name="Wilson D."/>
            <person name="Wilson R.K."/>
            <person name="Wing R.A."/>
            <person name="Wolfner M.F."/>
            <person name="Wong A."/>
            <person name="Wong G.K."/>
            <person name="Wu C.I."/>
            <person name="Wu G."/>
            <person name="Yamamoto D."/>
            <person name="Yang H.P."/>
            <person name="Yang S.P."/>
            <person name="Yorke J.A."/>
            <person name="Yoshida K."/>
            <person name="Zdobnov E."/>
            <person name="Zhang P."/>
            <person name="Zhang Y."/>
            <person name="Zimin A.V."/>
            <person name="Baldwin J."/>
            <person name="Abdouelleil A."/>
            <person name="Abdulkadir J."/>
            <person name="Abebe A."/>
            <person name="Abera B."/>
            <person name="Abreu J."/>
            <person name="Acer S.C."/>
            <person name="Aftuck L."/>
            <person name="Alexander A."/>
            <person name="An P."/>
            <person name="Anderson E."/>
            <person name="Anderson S."/>
            <person name="Arachi H."/>
            <person name="Azer M."/>
            <person name="Bachantsang P."/>
            <person name="Barry A."/>
            <person name="Bayul T."/>
            <person name="Berlin A."/>
            <person name="Bessette D."/>
            <person name="Bloom T."/>
            <person name="Blye J."/>
            <person name="Boguslavskiy L."/>
            <person name="Bonnet C."/>
            <person name="Boukhgalter B."/>
            <person name="Bourzgui I."/>
            <person name="Brown A."/>
            <person name="Cahill P."/>
            <person name="Channer S."/>
            <person name="Cheshatsang Y."/>
            <person name="Chuda L."/>
            <person name="Citroen M."/>
            <person name="Collymore A."/>
            <person name="Cooke P."/>
            <person name="Costello M."/>
            <person name="D'Aco K."/>
            <person name="Daza R."/>
            <person name="De Haan G."/>
            <person name="DeGray S."/>
            <person name="DeMaso C."/>
            <person name="Dhargay N."/>
            <person name="Dooley K."/>
            <person name="Dooley E."/>
            <person name="Doricent M."/>
            <person name="Dorje P."/>
            <person name="Dorjee K."/>
            <person name="Dupes A."/>
            <person name="Elong R."/>
            <person name="Falk J."/>
            <person name="Farina A."/>
            <person name="Faro S."/>
            <person name="Ferguson D."/>
            <person name="Fisher S."/>
            <person name="Foley C.D."/>
            <person name="Franke A."/>
            <person name="Friedrich D."/>
            <person name="Gadbois L."/>
            <person name="Gearin G."/>
            <person name="Gearin C.R."/>
            <person name="Giannoukos G."/>
            <person name="Goode T."/>
            <person name="Graham J."/>
            <person name="Grandbois E."/>
            <person name="Grewal S."/>
            <person name="Gyaltsen K."/>
            <person name="Hafez N."/>
            <person name="Hagos B."/>
            <person name="Hall J."/>
            <person name="Henson C."/>
            <person name="Hollinger A."/>
            <person name="Honan T."/>
            <person name="Huard M.D."/>
            <person name="Hughes L."/>
            <person name="Hurhula B."/>
            <person name="Husby M.E."/>
            <person name="Kamat A."/>
            <person name="Kanga B."/>
            <person name="Kashin S."/>
            <person name="Khazanovich D."/>
            <person name="Kisner P."/>
            <person name="Lance K."/>
            <person name="Lara M."/>
            <person name="Lee W."/>
            <person name="Lennon N."/>
            <person name="Letendre F."/>
            <person name="LeVine R."/>
            <person name="Lipovsky A."/>
            <person name="Liu X."/>
            <person name="Liu J."/>
            <person name="Liu S."/>
            <person name="Lokyitsang T."/>
            <person name="Lokyitsang Y."/>
            <person name="Lubonja R."/>
            <person name="Lui A."/>
            <person name="MacDonald P."/>
            <person name="Magnisalis V."/>
            <person name="Maru K."/>
            <person name="Matthews C."/>
            <person name="McCusker W."/>
            <person name="McDonough S."/>
            <person name="Mehta T."/>
            <person name="Meldrim J."/>
            <person name="Meneus L."/>
            <person name="Mihai O."/>
            <person name="Mihalev A."/>
            <person name="Mihova T."/>
            <person name="Mittelman R."/>
            <person name="Mlenga V."/>
            <person name="Montmayeur A."/>
            <person name="Mulrain L."/>
            <person name="Navidi A."/>
            <person name="Naylor J."/>
            <person name="Negash T."/>
            <person name="Nguyen T."/>
            <person name="Nguyen N."/>
            <person name="Nicol R."/>
            <person name="Norbu C."/>
            <person name="Norbu N."/>
            <person name="Novod N."/>
            <person name="O'Neill B."/>
            <person name="Osman S."/>
            <person name="Markiewicz E."/>
            <person name="Oyono O.L."/>
            <person name="Patti C."/>
            <person name="Phunkhang P."/>
            <person name="Pierre F."/>
            <person name="Priest M."/>
            <person name="Raghuraman S."/>
            <person name="Rege F."/>
            <person name="Reyes R."/>
            <person name="Rise C."/>
            <person name="Rogov P."/>
            <person name="Ross K."/>
            <person name="Ryan E."/>
            <person name="Settipalli S."/>
            <person name="Shea T."/>
            <person name="Sherpa N."/>
            <person name="Shi L."/>
            <person name="Shih D."/>
            <person name="Sparrow T."/>
            <person name="Spaulding J."/>
            <person name="Stalker J."/>
            <person name="Stange-Thomann N."/>
            <person name="Stavropoulos S."/>
            <person name="Stone C."/>
            <person name="Strader C."/>
            <person name="Tesfaye S."/>
            <person name="Thomson T."/>
            <person name="Thoulutsang Y."/>
            <person name="Thoulutsang D."/>
            <person name="Topham K."/>
            <person name="Topping I."/>
            <person name="Tsamla T."/>
            <person name="Vassiliev H."/>
            <person name="Vo A."/>
            <person name="Wangchuk T."/>
            <person name="Wangdi T."/>
            <person name="Weiand M."/>
            <person name="Wilkinson J."/>
            <person name="Wilson A."/>
            <person name="Yadav S."/>
            <person name="Young G."/>
            <person name="Yu Q."/>
            <person name="Zembek L."/>
            <person name="Zhong D."/>
            <person name="Zimmer A."/>
            <person name="Zwirko Z."/>
            <person name="Jaffe D.B."/>
            <person name="Alvarez P."/>
            <person name="Brockman W."/>
            <person name="Butler J."/>
            <person name="Chin C."/>
            <person name="Gnerre S."/>
            <person name="Grabherr M."/>
            <person name="Kleber M."/>
            <person name="Mauceli E."/>
            <person name="MacCallum I."/>
        </authorList>
    </citation>
    <scope>NUCLEOTIDE SEQUENCE [LARGE SCALE GENOMIC DNA]</scope>
    <source>
        <strain evidence="3">white501</strain>
    </source>
</reference>
<accession>B4NUF4</accession>
<organism evidence="2 3">
    <name type="scientific">Drosophila simulans</name>
    <name type="common">Fruit fly</name>
    <dbReference type="NCBI Taxonomy" id="7240"/>
    <lineage>
        <taxon>Eukaryota</taxon>
        <taxon>Metazoa</taxon>
        <taxon>Ecdysozoa</taxon>
        <taxon>Arthropoda</taxon>
        <taxon>Hexapoda</taxon>
        <taxon>Insecta</taxon>
        <taxon>Pterygota</taxon>
        <taxon>Neoptera</taxon>
        <taxon>Endopterygota</taxon>
        <taxon>Diptera</taxon>
        <taxon>Brachycera</taxon>
        <taxon>Muscomorpha</taxon>
        <taxon>Ephydroidea</taxon>
        <taxon>Drosophilidae</taxon>
        <taxon>Drosophila</taxon>
        <taxon>Sophophora</taxon>
    </lineage>
</organism>
<feature type="compositionally biased region" description="Basic and acidic residues" evidence="1">
    <location>
        <begin position="1"/>
        <end position="27"/>
    </location>
</feature>
<gene>
    <name evidence="2" type="primary">Dsim\GD24513</name>
    <name evidence="2" type="ORF">Dsim_GD24513</name>
</gene>
<keyword evidence="3" id="KW-1185">Reference proteome</keyword>
<sequence length="73" mass="8492">MRYDDDKKSEQHRLGRSSHEQEQKQDWDDIEDDDEDQDEDEDEELGPDRCLSGGRDGQRLSALSSRGKKAEPK</sequence>
<protein>
    <submittedName>
        <fullName evidence="2">GD24513</fullName>
    </submittedName>
</protein>
<feature type="region of interest" description="Disordered" evidence="1">
    <location>
        <begin position="1"/>
        <end position="73"/>
    </location>
</feature>